<evidence type="ECO:0000313" key="3">
    <source>
        <dbReference type="EnsemblMetazoa" id="AARA017140-PA"/>
    </source>
</evidence>
<protein>
    <submittedName>
        <fullName evidence="3">Uncharacterized protein</fullName>
    </submittedName>
</protein>
<evidence type="ECO:0000256" key="1">
    <source>
        <dbReference type="SAM" id="MobiDB-lite"/>
    </source>
</evidence>
<dbReference type="EMBL" id="APCN01000278">
    <property type="status" value="NOT_ANNOTATED_CDS"/>
    <property type="molecule type" value="Genomic_DNA"/>
</dbReference>
<feature type="signal peptide" evidence="2">
    <location>
        <begin position="1"/>
        <end position="19"/>
    </location>
</feature>
<evidence type="ECO:0000313" key="4">
    <source>
        <dbReference type="Proteomes" id="UP000075840"/>
    </source>
</evidence>
<feature type="compositionally biased region" description="Gly residues" evidence="1">
    <location>
        <begin position="45"/>
        <end position="60"/>
    </location>
</feature>
<dbReference type="RefSeq" id="XP_040157212.1">
    <property type="nucleotide sequence ID" value="XM_040301278.1"/>
</dbReference>
<dbReference type="Proteomes" id="UP000075840">
    <property type="component" value="Unassembled WGS sequence"/>
</dbReference>
<organism evidence="3 4">
    <name type="scientific">Anopheles arabiensis</name>
    <name type="common">Mosquito</name>
    <dbReference type="NCBI Taxonomy" id="7173"/>
    <lineage>
        <taxon>Eukaryota</taxon>
        <taxon>Metazoa</taxon>
        <taxon>Ecdysozoa</taxon>
        <taxon>Arthropoda</taxon>
        <taxon>Hexapoda</taxon>
        <taxon>Insecta</taxon>
        <taxon>Pterygota</taxon>
        <taxon>Neoptera</taxon>
        <taxon>Endopterygota</taxon>
        <taxon>Diptera</taxon>
        <taxon>Nematocera</taxon>
        <taxon>Culicoidea</taxon>
        <taxon>Culicidae</taxon>
        <taxon>Anophelinae</taxon>
        <taxon>Anopheles</taxon>
    </lineage>
</organism>
<dbReference type="VEuPathDB" id="VectorBase:AARA017140"/>
<sequence>MRAFGVAIVCVALVAVVLAEAPLPGGFGGNGGGGHGGYSNGGGNGGYGGGAGNGGGGSGGPLLQKPTGPQTMEGLMIDPQLLEQVKMVLLQHESESASNGGGSNGPSSSYGPPRNTERIVGLMLEQPVQSIQLAEYWQGDQQPPSSSYGPPQ</sequence>
<dbReference type="EnsemblMetazoa" id="AARA017140-RA">
    <property type="protein sequence ID" value="AARA017140-PA"/>
    <property type="gene ID" value="AARA017140"/>
</dbReference>
<feature type="chain" id="PRO_5043534273" evidence="2">
    <location>
        <begin position="20"/>
        <end position="152"/>
    </location>
</feature>
<dbReference type="SMR" id="A0A2C9GR47"/>
<reference evidence="3" key="1">
    <citation type="submission" date="2022-08" db="UniProtKB">
        <authorList>
            <consortium name="EnsemblMetazoa"/>
        </authorList>
    </citation>
    <scope>IDENTIFICATION</scope>
    <source>
        <strain evidence="3">Dongola</strain>
    </source>
</reference>
<feature type="region of interest" description="Disordered" evidence="1">
    <location>
        <begin position="45"/>
        <end position="119"/>
    </location>
</feature>
<evidence type="ECO:0000256" key="2">
    <source>
        <dbReference type="SAM" id="SignalP"/>
    </source>
</evidence>
<dbReference type="VEuPathDB" id="VectorBase:AARA21_015223"/>
<dbReference type="GeneID" id="120896824"/>
<proteinExistence type="predicted"/>
<accession>A0A2C9GR47</accession>
<dbReference type="KEGG" id="aara:120896824"/>
<name>A0A2C9GR47_ANOAR</name>
<keyword evidence="4" id="KW-1185">Reference proteome</keyword>
<dbReference type="AlphaFoldDB" id="A0A2C9GR47"/>
<keyword evidence="2" id="KW-0732">Signal</keyword>
<feature type="compositionally biased region" description="Low complexity" evidence="1">
    <location>
        <begin position="105"/>
        <end position="114"/>
    </location>
</feature>